<feature type="transmembrane region" description="Helical" evidence="1">
    <location>
        <begin position="162"/>
        <end position="182"/>
    </location>
</feature>
<feature type="transmembrane region" description="Helical" evidence="1">
    <location>
        <begin position="77"/>
        <end position="97"/>
    </location>
</feature>
<keyword evidence="1" id="KW-1133">Transmembrane helix</keyword>
<name>A0ABZ2N5H3_9BACI</name>
<proteinExistence type="predicted"/>
<evidence type="ECO:0000256" key="1">
    <source>
        <dbReference type="SAM" id="Phobius"/>
    </source>
</evidence>
<gene>
    <name evidence="2" type="ORF">WDJ61_15235</name>
</gene>
<feature type="transmembrane region" description="Helical" evidence="1">
    <location>
        <begin position="103"/>
        <end position="125"/>
    </location>
</feature>
<keyword evidence="1" id="KW-0812">Transmembrane</keyword>
<dbReference type="RefSeq" id="WP_338751192.1">
    <property type="nucleotide sequence ID" value="NZ_CP147404.1"/>
</dbReference>
<protein>
    <submittedName>
        <fullName evidence="2">YitT family protein</fullName>
    </submittedName>
</protein>
<sequence>MRREYRLRWTFFILGLIVLSFGISLTIKGKVLGIGPWDVFHYGLYKQFGLTIGTWSILVGMIIIIATWIGTKTPPKIGAIANMLLLGIFIDLFNAVLPAPEMLFVQIMFFIVGVLILGFGISLYVSANLGAGPRDSLMLLIVEKTGWSITLVRNGMEITVFILGWLLGGPVGIGTIFIALFLGKIIQVTLPPCQKWLKQLIEKEEPFSMLEKDIL</sequence>
<dbReference type="Proteomes" id="UP001387364">
    <property type="component" value="Chromosome"/>
</dbReference>
<dbReference type="EMBL" id="CP147404">
    <property type="protein sequence ID" value="WXB92565.1"/>
    <property type="molecule type" value="Genomic_DNA"/>
</dbReference>
<dbReference type="PANTHER" id="PTHR40078">
    <property type="entry name" value="INTEGRAL MEMBRANE PROTEIN-RELATED"/>
    <property type="match status" value="1"/>
</dbReference>
<organism evidence="2 3">
    <name type="scientific">Bacillus kandeliae</name>
    <dbReference type="NCBI Taxonomy" id="3129297"/>
    <lineage>
        <taxon>Bacteria</taxon>
        <taxon>Bacillati</taxon>
        <taxon>Bacillota</taxon>
        <taxon>Bacilli</taxon>
        <taxon>Bacillales</taxon>
        <taxon>Bacillaceae</taxon>
        <taxon>Bacillus</taxon>
    </lineage>
</organism>
<keyword evidence="1" id="KW-0472">Membrane</keyword>
<dbReference type="InterPro" id="IPR038750">
    <property type="entry name" value="YczE/YyaS-like"/>
</dbReference>
<evidence type="ECO:0000313" key="3">
    <source>
        <dbReference type="Proteomes" id="UP001387364"/>
    </source>
</evidence>
<dbReference type="PANTHER" id="PTHR40078:SF1">
    <property type="entry name" value="INTEGRAL MEMBRANE PROTEIN"/>
    <property type="match status" value="1"/>
</dbReference>
<evidence type="ECO:0000313" key="2">
    <source>
        <dbReference type="EMBL" id="WXB92565.1"/>
    </source>
</evidence>
<reference evidence="2 3" key="1">
    <citation type="submission" date="2024-02" db="EMBL/GenBank/DDBJ databases">
        <title>Seven novel Bacillus-like species.</title>
        <authorList>
            <person name="Liu G."/>
        </authorList>
    </citation>
    <scope>NUCLEOTIDE SEQUENCE [LARGE SCALE GENOMIC DNA]</scope>
    <source>
        <strain evidence="2 3">FJAT-52991</strain>
    </source>
</reference>
<keyword evidence="3" id="KW-1185">Reference proteome</keyword>
<feature type="transmembrane region" description="Helical" evidence="1">
    <location>
        <begin position="7"/>
        <end position="27"/>
    </location>
</feature>
<dbReference type="Pfam" id="PF19700">
    <property type="entry name" value="DUF6198"/>
    <property type="match status" value="1"/>
</dbReference>
<accession>A0ABZ2N5H3</accession>
<feature type="transmembrane region" description="Helical" evidence="1">
    <location>
        <begin position="47"/>
        <end position="70"/>
    </location>
</feature>